<comment type="caution">
    <text evidence="3">The sequence shown here is derived from an EMBL/GenBank/DDBJ whole genome shotgun (WGS) entry which is preliminary data.</text>
</comment>
<dbReference type="InterPro" id="IPR025485">
    <property type="entry name" value="DUF4377"/>
</dbReference>
<dbReference type="Proteomes" id="UP000276282">
    <property type="component" value="Unassembled WGS sequence"/>
</dbReference>
<evidence type="ECO:0000259" key="2">
    <source>
        <dbReference type="Pfam" id="PF14302"/>
    </source>
</evidence>
<keyword evidence="4" id="KW-1185">Reference proteome</keyword>
<dbReference type="AlphaFoldDB" id="A0A495Q0D6"/>
<dbReference type="Pfam" id="PF14302">
    <property type="entry name" value="DUF4377"/>
    <property type="match status" value="1"/>
</dbReference>
<name>A0A495Q0D6_9FLAO</name>
<gene>
    <name evidence="3" type="ORF">BC962_1138</name>
</gene>
<accession>A0A495Q0D6</accession>
<sequence length="189" mass="21435">MMKFIALILVAFLQLTTSCSKDENPHEVVNLRVNHYKQTAIGFGPRLVLQTQESNEIGTDTWSNFYSDIEGFNYEPGFIYMLSIEKQKISNPLQDGSSIKYILKKVISKEKVSNEVTFEIKLKSIKLSDPPSFITGDLDSNYKILNEIEIDCNDLCENLSEKLQTEDEVSGIFKHADNNTISLISILSE</sequence>
<dbReference type="PROSITE" id="PS51257">
    <property type="entry name" value="PROKAR_LIPOPROTEIN"/>
    <property type="match status" value="1"/>
</dbReference>
<evidence type="ECO:0000313" key="3">
    <source>
        <dbReference type="EMBL" id="RKS56159.1"/>
    </source>
</evidence>
<dbReference type="EMBL" id="RBLG01000001">
    <property type="protein sequence ID" value="RKS56159.1"/>
    <property type="molecule type" value="Genomic_DNA"/>
</dbReference>
<organism evidence="3 4">
    <name type="scientific">Gillisia mitskevichiae</name>
    <dbReference type="NCBI Taxonomy" id="270921"/>
    <lineage>
        <taxon>Bacteria</taxon>
        <taxon>Pseudomonadati</taxon>
        <taxon>Bacteroidota</taxon>
        <taxon>Flavobacteriia</taxon>
        <taxon>Flavobacteriales</taxon>
        <taxon>Flavobacteriaceae</taxon>
        <taxon>Gillisia</taxon>
    </lineage>
</organism>
<feature type="chain" id="PRO_5019858795" evidence="1">
    <location>
        <begin position="22"/>
        <end position="189"/>
    </location>
</feature>
<evidence type="ECO:0000313" key="4">
    <source>
        <dbReference type="Proteomes" id="UP000276282"/>
    </source>
</evidence>
<feature type="signal peptide" evidence="1">
    <location>
        <begin position="1"/>
        <end position="21"/>
    </location>
</feature>
<reference evidence="3 4" key="1">
    <citation type="submission" date="2018-10" db="EMBL/GenBank/DDBJ databases">
        <title>Genomic Encyclopedia of Archaeal and Bacterial Type Strains, Phase II (KMG-II): from individual species to whole genera.</title>
        <authorList>
            <person name="Goeker M."/>
        </authorList>
    </citation>
    <scope>NUCLEOTIDE SEQUENCE [LARGE SCALE GENOMIC DNA]</scope>
    <source>
        <strain evidence="3 4">DSM 19839</strain>
    </source>
</reference>
<dbReference type="RefSeq" id="WP_121344877.1">
    <property type="nucleotide sequence ID" value="NZ_RBLG01000001.1"/>
</dbReference>
<dbReference type="OrthoDB" id="880459at2"/>
<protein>
    <submittedName>
        <fullName evidence="3">Uncharacterized protein DUF4377</fullName>
    </submittedName>
</protein>
<keyword evidence="1" id="KW-0732">Signal</keyword>
<feature type="domain" description="DUF4377" evidence="2">
    <location>
        <begin position="33"/>
        <end position="109"/>
    </location>
</feature>
<proteinExistence type="predicted"/>
<evidence type="ECO:0000256" key="1">
    <source>
        <dbReference type="SAM" id="SignalP"/>
    </source>
</evidence>